<comment type="caution">
    <text evidence="1">The sequence shown here is derived from an EMBL/GenBank/DDBJ whole genome shotgun (WGS) entry which is preliminary data.</text>
</comment>
<dbReference type="Proteomes" id="UP000053372">
    <property type="component" value="Unassembled WGS sequence"/>
</dbReference>
<accession>A0A0V7ZZ88</accession>
<sequence>MKLVVPPTEIALYQLRVLKTVAVADGKLDDLEYQMLMSMQTYIFKTNVLIDGLKLITPQELSSKIISREFCKQLIHYCILISIIGARVTRNKTRVVIEFAEALKINDCAVQTLKHLANNRLALVRFNVFRHGFIGPKVMDTLRNEGIGGMIPTLKYLMSKGDRKTAARYQKLEFYPEGSLGKELYQHLRKHGFNLPGEEGGTPEIFLVHDCVHILAEYHTSMSEEAVISAFQAGFLDKDPFWGLLFTLLQFHLGIKVLTASFTSRNEVEPESLFKALERGTHVKVNLSKNWNPWLVFERQVEDLRREYNIPPRT</sequence>
<evidence type="ECO:0000313" key="1">
    <source>
        <dbReference type="EMBL" id="KST69832.1"/>
    </source>
</evidence>
<name>A0A0V7ZZ88_9CYAN</name>
<reference evidence="1 2" key="1">
    <citation type="journal article" date="2015" name="Genome Announc.">
        <title>Draft Genome of the Euendolithic (true boring) Cyanobacterium Mastigocoleus testarum strain BC008.</title>
        <authorList>
            <person name="Guida B.S."/>
            <person name="Garcia-Pichel F."/>
        </authorList>
    </citation>
    <scope>NUCLEOTIDE SEQUENCE [LARGE SCALE GENOMIC DNA]</scope>
    <source>
        <strain evidence="1 2">BC008</strain>
    </source>
</reference>
<organism evidence="1 2">
    <name type="scientific">Mastigocoleus testarum BC008</name>
    <dbReference type="NCBI Taxonomy" id="371196"/>
    <lineage>
        <taxon>Bacteria</taxon>
        <taxon>Bacillati</taxon>
        <taxon>Cyanobacteriota</taxon>
        <taxon>Cyanophyceae</taxon>
        <taxon>Nostocales</taxon>
        <taxon>Hapalosiphonaceae</taxon>
        <taxon>Mastigocoleus</taxon>
    </lineage>
</organism>
<protein>
    <submittedName>
        <fullName evidence="1">Uncharacterized protein</fullName>
    </submittedName>
</protein>
<dbReference type="OrthoDB" id="551637at2"/>
<gene>
    <name evidence="1" type="ORF">BC008_36355</name>
</gene>
<dbReference type="InterPro" id="IPR029024">
    <property type="entry name" value="TerB-like"/>
</dbReference>
<dbReference type="SUPFAM" id="SSF158682">
    <property type="entry name" value="TerB-like"/>
    <property type="match status" value="1"/>
</dbReference>
<dbReference type="EMBL" id="LMTZ01000013">
    <property type="protein sequence ID" value="KST69832.1"/>
    <property type="molecule type" value="Genomic_DNA"/>
</dbReference>
<dbReference type="AlphaFoldDB" id="A0A0V7ZZ88"/>
<dbReference type="RefSeq" id="WP_027846208.1">
    <property type="nucleotide sequence ID" value="NZ_LMTZ01000013.1"/>
</dbReference>
<proteinExistence type="predicted"/>
<keyword evidence="2" id="KW-1185">Reference proteome</keyword>
<evidence type="ECO:0000313" key="2">
    <source>
        <dbReference type="Proteomes" id="UP000053372"/>
    </source>
</evidence>